<accession>A0ABT2MP05</accession>
<name>A0ABT2MP05_9CYAN</name>
<protein>
    <recommendedName>
        <fullName evidence="3">dUTPase-like domain-containing protein</fullName>
    </recommendedName>
</protein>
<dbReference type="Proteomes" id="UP001525890">
    <property type="component" value="Unassembled WGS sequence"/>
</dbReference>
<organism evidence="1 2">
    <name type="scientific">Laspinema palackyanum D2a</name>
    <dbReference type="NCBI Taxonomy" id="2953684"/>
    <lineage>
        <taxon>Bacteria</taxon>
        <taxon>Bacillati</taxon>
        <taxon>Cyanobacteriota</taxon>
        <taxon>Cyanophyceae</taxon>
        <taxon>Oscillatoriophycideae</taxon>
        <taxon>Oscillatoriales</taxon>
        <taxon>Laspinemataceae</taxon>
        <taxon>Laspinema</taxon>
        <taxon>Laspinema palackyanum</taxon>
    </lineage>
</organism>
<comment type="caution">
    <text evidence="1">The sequence shown here is derived from an EMBL/GenBank/DDBJ whole genome shotgun (WGS) entry which is preliminary data.</text>
</comment>
<gene>
    <name evidence="1" type="ORF">NG799_02315</name>
</gene>
<dbReference type="EMBL" id="JAMXFF010000002">
    <property type="protein sequence ID" value="MCT7965167.1"/>
    <property type="molecule type" value="Genomic_DNA"/>
</dbReference>
<keyword evidence="2" id="KW-1185">Reference proteome</keyword>
<evidence type="ECO:0000313" key="2">
    <source>
        <dbReference type="Proteomes" id="UP001525890"/>
    </source>
</evidence>
<sequence>MQNYGEPYFPDTLKPSFTRGEVLDTSETTRIGVGIQDAGHGLLAGNDVITIECHYTEYLSLQPKPAIATVRSVSIFSKDIPVWRPGESFAPVMVRGFASNRIGLILENAGDAEIWISIGNPPRLQEDNSIDGLGLFHRGSTLNLGQNQRVIRPETIWAIATPPVSDPLFEGTTAKLQGMEELI</sequence>
<evidence type="ECO:0008006" key="3">
    <source>
        <dbReference type="Google" id="ProtNLM"/>
    </source>
</evidence>
<proteinExistence type="predicted"/>
<evidence type="ECO:0000313" key="1">
    <source>
        <dbReference type="EMBL" id="MCT7965167.1"/>
    </source>
</evidence>
<dbReference type="RefSeq" id="WP_368004876.1">
    <property type="nucleotide sequence ID" value="NZ_JAMXFF010000002.1"/>
</dbReference>
<reference evidence="1 2" key="1">
    <citation type="journal article" date="2022" name="Front. Microbiol.">
        <title>High genomic differentiation and limited gene flow indicate recent cryptic speciation within the genus Laspinema (cyanobacteria).</title>
        <authorList>
            <person name="Stanojkovic A."/>
            <person name="Skoupy S."/>
            <person name="Skaloud P."/>
            <person name="Dvorak P."/>
        </authorList>
    </citation>
    <scope>NUCLEOTIDE SEQUENCE [LARGE SCALE GENOMIC DNA]</scope>
    <source>
        <strain evidence="1 2">D2a</strain>
    </source>
</reference>